<sequence>MTLEYWSYKFNALNKDYVKFNKFFYLNQCINHHRDQRKRTG</sequence>
<keyword evidence="1" id="KW-0614">Plasmid</keyword>
<organism evidence="1 2">
    <name type="scientific">Salmonella bongori N268-08</name>
    <dbReference type="NCBI Taxonomy" id="1197719"/>
    <lineage>
        <taxon>Bacteria</taxon>
        <taxon>Pseudomonadati</taxon>
        <taxon>Pseudomonadota</taxon>
        <taxon>Gammaproteobacteria</taxon>
        <taxon>Enterobacterales</taxon>
        <taxon>Enterobacteriaceae</taxon>
        <taxon>Salmonella</taxon>
    </lineage>
</organism>
<dbReference type="EMBL" id="CP006609">
    <property type="protein sequence ID" value="AGR61941.1"/>
    <property type="molecule type" value="Genomic_DNA"/>
</dbReference>
<accession>S5MZ20</accession>
<geneLocation type="plasmid" evidence="1 2">
    <name>RM1</name>
</geneLocation>
<evidence type="ECO:0000313" key="1">
    <source>
        <dbReference type="EMBL" id="AGR61941.1"/>
    </source>
</evidence>
<protein>
    <submittedName>
        <fullName evidence="1">Uncharacterized protein</fullName>
    </submittedName>
</protein>
<dbReference type="HOGENOM" id="CLU_3276261_0_0_6"/>
<dbReference type="AlphaFoldDB" id="S5MZ20"/>
<gene>
    <name evidence="1" type="ORF">A464_plas0117</name>
</gene>
<name>S5MZ20_SALBN</name>
<dbReference type="KEGG" id="sbz:A464_plas0117"/>
<evidence type="ECO:0000313" key="2">
    <source>
        <dbReference type="Proteomes" id="UP000015042"/>
    </source>
</evidence>
<dbReference type="Proteomes" id="UP000015042">
    <property type="component" value="Plasmid RM1"/>
</dbReference>
<proteinExistence type="predicted"/>
<reference evidence="1 2" key="1">
    <citation type="submission" date="2013-07" db="EMBL/GenBank/DDBJ databases">
        <title>Genome sequence of Salmonella bongori N268-08 - a rare clinical isolate.</title>
        <authorList>
            <person name="Marti R."/>
            <person name="Hagens S."/>
            <person name="Loessner M.J."/>
            <person name="Klumpp J."/>
        </authorList>
    </citation>
    <scope>NUCLEOTIDE SEQUENCE [LARGE SCALE GENOMIC DNA]</scope>
    <source>
        <strain evidence="1 2">N268-08</strain>
        <plasmid evidence="2">Plasmid RM1</plasmid>
    </source>
</reference>